<sequence length="129" mass="14726">MNSNPGKSPSSSEIIIKLNEWLNIIGGEAENKLKAFNKDKKLNNIKKGKSLNIAKSEVENKMKRQFLESDEINEKLPIIKKNIKESKPYNIIDINKSLSKLKTSKTAVNIEVSDDQLTLCIYLEIKFYI</sequence>
<accession>A0A397W1T9</accession>
<reference evidence="1 2" key="1">
    <citation type="submission" date="2018-06" db="EMBL/GenBank/DDBJ databases">
        <title>Comparative genomics reveals the genomic features of Rhizophagus irregularis, R. cerebriforme, R. diaphanum and Gigaspora rosea, and their symbiotic lifestyle signature.</title>
        <authorList>
            <person name="Morin E."/>
            <person name="San Clemente H."/>
            <person name="Chen E.C.H."/>
            <person name="De La Providencia I."/>
            <person name="Hainaut M."/>
            <person name="Kuo A."/>
            <person name="Kohler A."/>
            <person name="Murat C."/>
            <person name="Tang N."/>
            <person name="Roy S."/>
            <person name="Loubradou J."/>
            <person name="Henrissat B."/>
            <person name="Grigoriev I.V."/>
            <person name="Corradi N."/>
            <person name="Roux C."/>
            <person name="Martin F.M."/>
        </authorList>
    </citation>
    <scope>NUCLEOTIDE SEQUENCE [LARGE SCALE GENOMIC DNA]</scope>
    <source>
        <strain evidence="1 2">DAOM 194757</strain>
    </source>
</reference>
<evidence type="ECO:0000313" key="2">
    <source>
        <dbReference type="Proteomes" id="UP000266673"/>
    </source>
</evidence>
<proteinExistence type="predicted"/>
<evidence type="ECO:0000313" key="1">
    <source>
        <dbReference type="EMBL" id="RIB28168.1"/>
    </source>
</evidence>
<name>A0A397W1T9_9GLOM</name>
<dbReference type="EMBL" id="QKWP01000074">
    <property type="protein sequence ID" value="RIB28168.1"/>
    <property type="molecule type" value="Genomic_DNA"/>
</dbReference>
<dbReference type="Proteomes" id="UP000266673">
    <property type="component" value="Unassembled WGS sequence"/>
</dbReference>
<protein>
    <submittedName>
        <fullName evidence="1">Uncharacterized protein</fullName>
    </submittedName>
</protein>
<keyword evidence="2" id="KW-1185">Reference proteome</keyword>
<organism evidence="1 2">
    <name type="scientific">Gigaspora rosea</name>
    <dbReference type="NCBI Taxonomy" id="44941"/>
    <lineage>
        <taxon>Eukaryota</taxon>
        <taxon>Fungi</taxon>
        <taxon>Fungi incertae sedis</taxon>
        <taxon>Mucoromycota</taxon>
        <taxon>Glomeromycotina</taxon>
        <taxon>Glomeromycetes</taxon>
        <taxon>Diversisporales</taxon>
        <taxon>Gigasporaceae</taxon>
        <taxon>Gigaspora</taxon>
    </lineage>
</organism>
<gene>
    <name evidence="1" type="ORF">C2G38_2158586</name>
</gene>
<dbReference type="AlphaFoldDB" id="A0A397W1T9"/>
<comment type="caution">
    <text evidence="1">The sequence shown here is derived from an EMBL/GenBank/DDBJ whole genome shotgun (WGS) entry which is preliminary data.</text>
</comment>